<evidence type="ECO:0000313" key="3">
    <source>
        <dbReference type="EMBL" id="ASM71482.1"/>
    </source>
</evidence>
<dbReference type="STRING" id="1402135.SAMN05444149_10152"/>
<gene>
    <name evidence="3" type="ORF">SULPSESMR1_00650</name>
</gene>
<reference evidence="3 4" key="1">
    <citation type="submission" date="2017-07" db="EMBL/GenBank/DDBJ databases">
        <title>Genome Sequence of Sulfitobacter pseudonitzschiae Strain SMR1 Isolated from a culture of the Diatom Skeletonema marinoi.</title>
        <authorList>
            <person name="Topel M."/>
            <person name="Pinder M.I.M."/>
            <person name="Johansson O.N."/>
            <person name="Kourtchenko O."/>
            <person name="Godhe A."/>
            <person name="Clarke A.K."/>
        </authorList>
    </citation>
    <scope>NUCLEOTIDE SEQUENCE [LARGE SCALE GENOMIC DNA]</scope>
    <source>
        <strain evidence="3 4">SMR1</strain>
    </source>
</reference>
<keyword evidence="1" id="KW-0732">Signal</keyword>
<organism evidence="3 4">
    <name type="scientific">Pseudosulfitobacter pseudonitzschiae</name>
    <dbReference type="NCBI Taxonomy" id="1402135"/>
    <lineage>
        <taxon>Bacteria</taxon>
        <taxon>Pseudomonadati</taxon>
        <taxon>Pseudomonadota</taxon>
        <taxon>Alphaproteobacteria</taxon>
        <taxon>Rhodobacterales</taxon>
        <taxon>Roseobacteraceae</taxon>
        <taxon>Pseudosulfitobacter</taxon>
    </lineage>
</organism>
<proteinExistence type="predicted"/>
<evidence type="ECO:0000259" key="2">
    <source>
        <dbReference type="SMART" id="SM00318"/>
    </source>
</evidence>
<dbReference type="SUPFAM" id="SSF50199">
    <property type="entry name" value="Staphylococcal nuclease"/>
    <property type="match status" value="1"/>
</dbReference>
<dbReference type="KEGG" id="spse:SULPSESMR1_00650"/>
<feature type="domain" description="TNase-like" evidence="2">
    <location>
        <begin position="27"/>
        <end position="150"/>
    </location>
</feature>
<evidence type="ECO:0000313" key="4">
    <source>
        <dbReference type="Proteomes" id="UP000199754"/>
    </source>
</evidence>
<accession>A0A221JXL4</accession>
<dbReference type="AlphaFoldDB" id="A0A221JXL4"/>
<dbReference type="InterPro" id="IPR016071">
    <property type="entry name" value="Staphylococal_nuclease_OB-fold"/>
</dbReference>
<dbReference type="Proteomes" id="UP000199754">
    <property type="component" value="Chromosome"/>
</dbReference>
<dbReference type="InterPro" id="IPR035437">
    <property type="entry name" value="SNase_OB-fold_sf"/>
</dbReference>
<dbReference type="EMBL" id="CP022415">
    <property type="protein sequence ID" value="ASM71482.1"/>
    <property type="molecule type" value="Genomic_DNA"/>
</dbReference>
<dbReference type="Pfam" id="PF00565">
    <property type="entry name" value="SNase"/>
    <property type="match status" value="1"/>
</dbReference>
<feature type="chain" id="PRO_5012533169" evidence="1">
    <location>
        <begin position="27"/>
        <end position="224"/>
    </location>
</feature>
<feature type="signal peptide" evidence="1">
    <location>
        <begin position="1"/>
        <end position="26"/>
    </location>
</feature>
<evidence type="ECO:0000256" key="1">
    <source>
        <dbReference type="SAM" id="SignalP"/>
    </source>
</evidence>
<sequence length="224" mass="24588">MLRLCTPFVLLALPLAAALTSPLAAAGEFSGPVRVIDADTIDVGTTRVRLHGIDAPEVDQECLTGQGVAYQCGLWATEQVRDLFQNRLARCAPVELDRYDRTVARCFVGDVDMGQEIVSLCLAFAYTRYSTAYVLDEKGAAVNNRGLHAMRVQSPGQFRTLRANGRTPPDPACVIKGNISKNGRIFHVPGQEFYDRTGIDTTRGERWFCSAAQARAAGWRPARR</sequence>
<dbReference type="Gene3D" id="2.40.50.90">
    <property type="match status" value="1"/>
</dbReference>
<name>A0A221JXL4_9RHOB</name>
<dbReference type="RefSeq" id="WP_089419538.1">
    <property type="nucleotide sequence ID" value="NZ_CP022415.1"/>
</dbReference>
<protein>
    <submittedName>
        <fullName evidence="3">Nuclease</fullName>
    </submittedName>
</protein>
<dbReference type="SMART" id="SM00318">
    <property type="entry name" value="SNc"/>
    <property type="match status" value="1"/>
</dbReference>
<keyword evidence="4" id="KW-1185">Reference proteome</keyword>
<dbReference type="OrthoDB" id="9805504at2"/>